<evidence type="ECO:0000256" key="5">
    <source>
        <dbReference type="ARBA" id="ARBA00022490"/>
    </source>
</evidence>
<comment type="subcellular location">
    <subcellularLocation>
        <location evidence="1 13">Cytoplasm</location>
    </subcellularLocation>
</comment>
<dbReference type="HAMAP" id="MF_01902">
    <property type="entry name" value="DNApol_error_prone"/>
    <property type="match status" value="1"/>
</dbReference>
<evidence type="ECO:0000256" key="9">
    <source>
        <dbReference type="ARBA" id="ARBA00022763"/>
    </source>
</evidence>
<gene>
    <name evidence="13" type="primary">dnaE2</name>
    <name evidence="15" type="ORF">AT746_18825</name>
</gene>
<dbReference type="NCBIfam" id="TIGR00594">
    <property type="entry name" value="polc"/>
    <property type="match status" value="1"/>
</dbReference>
<keyword evidence="6 13" id="KW-0808">Transferase</keyword>
<dbReference type="InterPro" id="IPR029460">
    <property type="entry name" value="DNAPol_HHH"/>
</dbReference>
<dbReference type="InterPro" id="IPR004805">
    <property type="entry name" value="DnaE2/DnaE/PolC"/>
</dbReference>
<dbReference type="GO" id="GO:0008408">
    <property type="term" value="F:3'-5' exonuclease activity"/>
    <property type="evidence" value="ECO:0007669"/>
    <property type="project" value="InterPro"/>
</dbReference>
<protein>
    <recommendedName>
        <fullName evidence="4 13">Error-prone DNA polymerase</fullName>
        <ecNumber evidence="3 13">2.7.7.7</ecNumber>
    </recommendedName>
</protein>
<dbReference type="Gene3D" id="2.40.50.140">
    <property type="entry name" value="Nucleic acid-binding proteins"/>
    <property type="match status" value="1"/>
</dbReference>
<evidence type="ECO:0000256" key="10">
    <source>
        <dbReference type="ARBA" id="ARBA00022932"/>
    </source>
</evidence>
<evidence type="ECO:0000313" key="16">
    <source>
        <dbReference type="Proteomes" id="UP000068447"/>
    </source>
</evidence>
<reference evidence="15 16" key="1">
    <citation type="submission" date="2015-12" db="EMBL/GenBank/DDBJ databases">
        <title>Complete genome of Lacimicrobium alkaliphilum KCTC 32984.</title>
        <authorList>
            <person name="Kim S.-G."/>
            <person name="Lee Y.-J."/>
        </authorList>
    </citation>
    <scope>NUCLEOTIDE SEQUENCE [LARGE SCALE GENOMIC DNA]</scope>
    <source>
        <strain evidence="15 16">YelD216</strain>
    </source>
</reference>
<dbReference type="EC" id="2.7.7.7" evidence="3 13"/>
<dbReference type="CDD" id="cd07434">
    <property type="entry name" value="PHP_PolIIIA_DnaE2"/>
    <property type="match status" value="1"/>
</dbReference>
<dbReference type="InterPro" id="IPR012340">
    <property type="entry name" value="NA-bd_OB-fold"/>
</dbReference>
<dbReference type="Pfam" id="PF07733">
    <property type="entry name" value="DNA_pol3_alpha"/>
    <property type="match status" value="1"/>
</dbReference>
<dbReference type="Gene3D" id="1.10.150.870">
    <property type="match status" value="1"/>
</dbReference>
<keyword evidence="9 13" id="KW-0227">DNA damage</keyword>
<dbReference type="Pfam" id="PF02811">
    <property type="entry name" value="PHP"/>
    <property type="match status" value="1"/>
</dbReference>
<dbReference type="GO" id="GO:0003887">
    <property type="term" value="F:DNA-directed DNA polymerase activity"/>
    <property type="evidence" value="ECO:0007669"/>
    <property type="project" value="UniProtKB-UniRule"/>
</dbReference>
<evidence type="ECO:0000256" key="7">
    <source>
        <dbReference type="ARBA" id="ARBA00022695"/>
    </source>
</evidence>
<dbReference type="CDD" id="cd04485">
    <property type="entry name" value="DnaE_OBF"/>
    <property type="match status" value="1"/>
</dbReference>
<dbReference type="InterPro" id="IPR023073">
    <property type="entry name" value="DnaE2"/>
</dbReference>
<dbReference type="Pfam" id="PF01336">
    <property type="entry name" value="tRNA_anti-codon"/>
    <property type="match status" value="1"/>
</dbReference>
<dbReference type="RefSeq" id="WP_062483569.1">
    <property type="nucleotide sequence ID" value="NZ_CP013650.1"/>
</dbReference>
<accession>A0A0U3B4G4</accession>
<dbReference type="GO" id="GO:0005737">
    <property type="term" value="C:cytoplasm"/>
    <property type="evidence" value="ECO:0007669"/>
    <property type="project" value="UniProtKB-SubCell"/>
</dbReference>
<dbReference type="PANTHER" id="PTHR32294">
    <property type="entry name" value="DNA POLYMERASE III SUBUNIT ALPHA"/>
    <property type="match status" value="1"/>
</dbReference>
<keyword evidence="8 13" id="KW-0235">DNA replication</keyword>
<evidence type="ECO:0000256" key="1">
    <source>
        <dbReference type="ARBA" id="ARBA00004496"/>
    </source>
</evidence>
<dbReference type="Pfam" id="PF14579">
    <property type="entry name" value="HHH_6"/>
    <property type="match status" value="1"/>
</dbReference>
<organism evidence="15 16">
    <name type="scientific">Lacimicrobium alkaliphilum</name>
    <dbReference type="NCBI Taxonomy" id="1526571"/>
    <lineage>
        <taxon>Bacteria</taxon>
        <taxon>Pseudomonadati</taxon>
        <taxon>Pseudomonadota</taxon>
        <taxon>Gammaproteobacteria</taxon>
        <taxon>Alteromonadales</taxon>
        <taxon>Alteromonadaceae</taxon>
        <taxon>Lacimicrobium</taxon>
    </lineage>
</organism>
<evidence type="ECO:0000256" key="11">
    <source>
        <dbReference type="ARBA" id="ARBA00023204"/>
    </source>
</evidence>
<keyword evidence="7 13" id="KW-0548">Nucleotidyltransferase</keyword>
<name>A0A0U3B4G4_9ALTE</name>
<evidence type="ECO:0000256" key="2">
    <source>
        <dbReference type="ARBA" id="ARBA00007391"/>
    </source>
</evidence>
<dbReference type="EMBL" id="CP013650">
    <property type="protein sequence ID" value="ALT00121.1"/>
    <property type="molecule type" value="Genomic_DNA"/>
</dbReference>
<evidence type="ECO:0000256" key="6">
    <source>
        <dbReference type="ARBA" id="ARBA00022679"/>
    </source>
</evidence>
<dbReference type="NCBIfam" id="NF004225">
    <property type="entry name" value="PRK05672.1"/>
    <property type="match status" value="1"/>
</dbReference>
<evidence type="ECO:0000256" key="12">
    <source>
        <dbReference type="ARBA" id="ARBA00049244"/>
    </source>
</evidence>
<dbReference type="GO" id="GO:0003676">
    <property type="term" value="F:nucleic acid binding"/>
    <property type="evidence" value="ECO:0007669"/>
    <property type="project" value="InterPro"/>
</dbReference>
<dbReference type="InterPro" id="IPR004013">
    <property type="entry name" value="PHP_dom"/>
</dbReference>
<comment type="similarity">
    <text evidence="2 13">Belongs to the DNA polymerase type-C family. DnaE2 subfamily.</text>
</comment>
<evidence type="ECO:0000256" key="4">
    <source>
        <dbReference type="ARBA" id="ARBA00017273"/>
    </source>
</evidence>
<keyword evidence="5 13" id="KW-0963">Cytoplasm</keyword>
<evidence type="ECO:0000256" key="3">
    <source>
        <dbReference type="ARBA" id="ARBA00012417"/>
    </source>
</evidence>
<keyword evidence="11 13" id="KW-0234">DNA repair</keyword>
<dbReference type="GO" id="GO:0006281">
    <property type="term" value="P:DNA repair"/>
    <property type="evidence" value="ECO:0007669"/>
    <property type="project" value="UniProtKB-UniRule"/>
</dbReference>
<dbReference type="InterPro" id="IPR003141">
    <property type="entry name" value="Pol/His_phosphatase_N"/>
</dbReference>
<dbReference type="InterPro" id="IPR004365">
    <property type="entry name" value="NA-bd_OB_tRNA"/>
</dbReference>
<feature type="domain" description="Polymerase/histidinol phosphatase N-terminal" evidence="14">
    <location>
        <begin position="4"/>
        <end position="73"/>
    </location>
</feature>
<dbReference type="Gene3D" id="3.20.20.140">
    <property type="entry name" value="Metal-dependent hydrolases"/>
    <property type="match status" value="1"/>
</dbReference>
<dbReference type="InterPro" id="IPR040982">
    <property type="entry name" value="DNA_pol3_finger"/>
</dbReference>
<dbReference type="Pfam" id="PF17657">
    <property type="entry name" value="DNA_pol3_finger"/>
    <property type="match status" value="1"/>
</dbReference>
<proteinExistence type="inferred from homology"/>
<sequence length="1029" mass="116316">MAYAELFCQSNFSFLQGASHPQELIRQADFLGYEALAITDECSLAGIVRAYTEIKQQQLSIKLIVGSLLRLEPDLQVVLLCPDKNAYSELCRIITNARRRAKKGHYQLHEWDLKSLQHCLLIWLPCGQTTQDQHWAKWLTKHHRERLWLGSRRLLHADEQQHLDHCQQLGLAFDIPITCCTGVLMHQSERLVLQHCLTAIRLKTSVAGLGHRALSNSEASLRPLHKLNKLYPDEWIEQSLQIARRCTFSLDELRYQYPAELVPKGYSATDYLRQLVYEGAAERYPGGIPCKVKTLVEKELALIALKQYEYFFLTIRDIVEFAQKQQILYQGRGSAANSAVCYCLQITAVDPSKSEVLFERFISKERDEPPDIDVDFEHERREEVIQYIYRKYGRERTALAATVITYRLKSAVRDIGKALGIEETQLDFFIKNINRRDSGLSWQLQISELGLDPQSHTAHNLIQLTEALQGFPRHLSQHVGGFVISSGPLYELVPVENAAMQERTVIQWDKDDIESMKLIKVDILALGMLTAIRKCFALIEKHYGRQLSIATISNLGDDPDVYRMIQQADTIGVFQIESRAQMSMLPRLKPRCYYDLVIEIAIVRPGPIQGDMVHPYLRRRDGKERVDYPSDAVKGVLDRTLGVPIFQEQVIQLAMVAAGFSGGEADQLRRAMGSWKRTGELKSFEQKLIKGMLDRGYKRQFAERLYQQICGFGEYGFPESHSASFAVLAYVSAWLKHHYPAAFYTALLNSWPMGFYSPSQLIQDARRHHISVLPVCINHSDHDYTLQAHDKDLAIRIGLRQVKGLSTQSALAIVGHRPKQGFEGTSELRAVVKKDDDLQALASADALRALSRDSESNRYQARWMLMDNTPALPLFSQVEEKKGQWALAPSDIDNMLEDYAATGMTLSTHPIGLLQQAGLLGHITSAKDLPGKAHNSVVRVAGLVQGRQSPGTASGVTFITLEDDTGNINVIVWRATARAQKQAYLKSSILKVTGIIEKGDGGVIHIIAGKLEDLSHQFQQLKIKSRDFH</sequence>
<dbReference type="AlphaFoldDB" id="A0A0U3B4G4"/>
<evidence type="ECO:0000256" key="8">
    <source>
        <dbReference type="ARBA" id="ARBA00022705"/>
    </source>
</evidence>
<dbReference type="GO" id="GO:0006260">
    <property type="term" value="P:DNA replication"/>
    <property type="evidence" value="ECO:0007669"/>
    <property type="project" value="UniProtKB-KW"/>
</dbReference>
<dbReference type="Proteomes" id="UP000068447">
    <property type="component" value="Chromosome"/>
</dbReference>
<dbReference type="InterPro" id="IPR011708">
    <property type="entry name" value="DNA_pol3_alpha_NTPase_dom"/>
</dbReference>
<dbReference type="KEGG" id="lal:AT746_18825"/>
<evidence type="ECO:0000256" key="13">
    <source>
        <dbReference type="HAMAP-Rule" id="MF_01902"/>
    </source>
</evidence>
<keyword evidence="16" id="KW-1185">Reference proteome</keyword>
<dbReference type="SMART" id="SM00481">
    <property type="entry name" value="POLIIIAc"/>
    <property type="match status" value="1"/>
</dbReference>
<comment type="function">
    <text evidence="13">DNA polymerase involved in damage-induced mutagenesis and translesion synthesis (TLS). It is not the major replicative DNA polymerase.</text>
</comment>
<dbReference type="STRING" id="1526571.AT746_18825"/>
<keyword evidence="10 13" id="KW-0239">DNA-directed DNA polymerase</keyword>
<dbReference type="OrthoDB" id="9803237at2"/>
<comment type="catalytic activity">
    <reaction evidence="12 13">
        <text>DNA(n) + a 2'-deoxyribonucleoside 5'-triphosphate = DNA(n+1) + diphosphate</text>
        <dbReference type="Rhea" id="RHEA:22508"/>
        <dbReference type="Rhea" id="RHEA-COMP:17339"/>
        <dbReference type="Rhea" id="RHEA-COMP:17340"/>
        <dbReference type="ChEBI" id="CHEBI:33019"/>
        <dbReference type="ChEBI" id="CHEBI:61560"/>
        <dbReference type="ChEBI" id="CHEBI:173112"/>
        <dbReference type="EC" id="2.7.7.7"/>
    </reaction>
</comment>
<evidence type="ECO:0000259" key="14">
    <source>
        <dbReference type="SMART" id="SM00481"/>
    </source>
</evidence>
<dbReference type="PANTHER" id="PTHR32294:SF4">
    <property type="entry name" value="ERROR-PRONE DNA POLYMERASE"/>
    <property type="match status" value="1"/>
</dbReference>
<evidence type="ECO:0000313" key="15">
    <source>
        <dbReference type="EMBL" id="ALT00121.1"/>
    </source>
</evidence>